<dbReference type="PIRSF" id="PIRSF000303">
    <property type="entry name" value="Glutathion_perox"/>
    <property type="match status" value="1"/>
</dbReference>
<evidence type="ECO:0000313" key="7">
    <source>
        <dbReference type="Proteomes" id="UP001557465"/>
    </source>
</evidence>
<dbReference type="PRINTS" id="PR01011">
    <property type="entry name" value="GLUTPROXDASE"/>
</dbReference>
<dbReference type="RefSeq" id="WP_368390732.1">
    <property type="nucleotide sequence ID" value="NZ_JBFRYC010000001.1"/>
</dbReference>
<keyword evidence="5" id="KW-0732">Signal</keyword>
<keyword evidence="3 4" id="KW-0560">Oxidoreductase</keyword>
<keyword evidence="2 4" id="KW-0575">Peroxidase</keyword>
<evidence type="ECO:0000256" key="5">
    <source>
        <dbReference type="SAM" id="SignalP"/>
    </source>
</evidence>
<dbReference type="Pfam" id="PF00255">
    <property type="entry name" value="GSHPx"/>
    <property type="match status" value="1"/>
</dbReference>
<evidence type="ECO:0000256" key="3">
    <source>
        <dbReference type="ARBA" id="ARBA00023002"/>
    </source>
</evidence>
<feature type="chain" id="PRO_5046200598" description="Glutathione peroxidase" evidence="5">
    <location>
        <begin position="22"/>
        <end position="181"/>
    </location>
</feature>
<dbReference type="Proteomes" id="UP001557465">
    <property type="component" value="Unassembled WGS sequence"/>
</dbReference>
<dbReference type="GO" id="GO:0004601">
    <property type="term" value="F:peroxidase activity"/>
    <property type="evidence" value="ECO:0007669"/>
    <property type="project" value="UniProtKB-KW"/>
</dbReference>
<evidence type="ECO:0000313" key="6">
    <source>
        <dbReference type="EMBL" id="MEX1660401.1"/>
    </source>
</evidence>
<dbReference type="PANTHER" id="PTHR11592">
    <property type="entry name" value="GLUTATHIONE PEROXIDASE"/>
    <property type="match status" value="1"/>
</dbReference>
<dbReference type="PROSITE" id="PS00460">
    <property type="entry name" value="GLUTATHIONE_PEROXID_1"/>
    <property type="match status" value="1"/>
</dbReference>
<dbReference type="EMBL" id="JBFRYC010000001">
    <property type="protein sequence ID" value="MEX1660401.1"/>
    <property type="molecule type" value="Genomic_DNA"/>
</dbReference>
<dbReference type="PANTHER" id="PTHR11592:SF78">
    <property type="entry name" value="GLUTATHIONE PEROXIDASE"/>
    <property type="match status" value="1"/>
</dbReference>
<keyword evidence="7" id="KW-1185">Reference proteome</keyword>
<dbReference type="CDD" id="cd00340">
    <property type="entry name" value="GSH_Peroxidase"/>
    <property type="match status" value="1"/>
</dbReference>
<comment type="similarity">
    <text evidence="1 4">Belongs to the glutathione peroxidase family.</text>
</comment>
<dbReference type="InterPro" id="IPR000889">
    <property type="entry name" value="Glutathione_peroxidase"/>
</dbReference>
<dbReference type="PROSITE" id="PS51355">
    <property type="entry name" value="GLUTATHIONE_PEROXID_3"/>
    <property type="match status" value="1"/>
</dbReference>
<name>A0ABV3TFJ3_9RHOB</name>
<comment type="caution">
    <text evidence="6">The sequence shown here is derived from an EMBL/GenBank/DDBJ whole genome shotgun (WGS) entry which is preliminary data.</text>
</comment>
<evidence type="ECO:0000256" key="1">
    <source>
        <dbReference type="ARBA" id="ARBA00006926"/>
    </source>
</evidence>
<dbReference type="InterPro" id="IPR036249">
    <property type="entry name" value="Thioredoxin-like_sf"/>
</dbReference>
<feature type="signal peptide" evidence="5">
    <location>
        <begin position="1"/>
        <end position="21"/>
    </location>
</feature>
<evidence type="ECO:0000256" key="2">
    <source>
        <dbReference type="ARBA" id="ARBA00022559"/>
    </source>
</evidence>
<reference evidence="6 7" key="1">
    <citation type="journal article" date="2011" name="Int. J. Syst. Evol. Microbiol.">
        <title>Zhongshania antarctica gen. nov., sp. nov. and Zhongshania guokunii sp. nov., gammaproteobacteria respectively isolated from coastal attached (fast) ice and surface seawater of the Antarctic.</title>
        <authorList>
            <person name="Li H.J."/>
            <person name="Zhang X.Y."/>
            <person name="Chen C.X."/>
            <person name="Zhang Y.J."/>
            <person name="Gao Z.M."/>
            <person name="Yu Y."/>
            <person name="Chen X.L."/>
            <person name="Chen B."/>
            <person name="Zhang Y.Z."/>
        </authorList>
    </citation>
    <scope>NUCLEOTIDE SEQUENCE [LARGE SCALE GENOMIC DNA]</scope>
    <source>
        <strain evidence="6 7">15-R06ZXC-3</strain>
    </source>
</reference>
<accession>A0ABV3TFJ3</accession>
<gene>
    <name evidence="6" type="ORF">AB4874_01875</name>
</gene>
<sequence>MIARCVAGLMAFALMTSLAVASPDVPPDIRFDLIEGGQMRLADYKGKVVLVVNTASKCGYAGQFSELQALADRYGDKGLVVLTVPSNDFKQELKSGEEAKRYCAMTFGAELPMAQITHVSGGQAHPFYAWLRAEKGFEPNWNFNKVLLGRDGAVIETFRAGAAPLSSKITGSIEAALSQAM</sequence>
<dbReference type="InterPro" id="IPR029759">
    <property type="entry name" value="GPX_AS"/>
</dbReference>
<proteinExistence type="inferred from homology"/>
<protein>
    <recommendedName>
        <fullName evidence="4">Glutathione peroxidase</fullName>
    </recommendedName>
</protein>
<dbReference type="Gene3D" id="3.40.30.10">
    <property type="entry name" value="Glutaredoxin"/>
    <property type="match status" value="1"/>
</dbReference>
<organism evidence="6 7">
    <name type="scientific">Thioclava arctica</name>
    <dbReference type="NCBI Taxonomy" id="3238301"/>
    <lineage>
        <taxon>Bacteria</taxon>
        <taxon>Pseudomonadati</taxon>
        <taxon>Pseudomonadota</taxon>
        <taxon>Alphaproteobacteria</taxon>
        <taxon>Rhodobacterales</taxon>
        <taxon>Paracoccaceae</taxon>
        <taxon>Thioclava</taxon>
    </lineage>
</organism>
<dbReference type="SUPFAM" id="SSF52833">
    <property type="entry name" value="Thioredoxin-like"/>
    <property type="match status" value="1"/>
</dbReference>
<evidence type="ECO:0000256" key="4">
    <source>
        <dbReference type="RuleBase" id="RU000499"/>
    </source>
</evidence>